<dbReference type="STRING" id="1121442.SAMN02745702_02798"/>
<dbReference type="AlphaFoldDB" id="A0A1T4WYK1"/>
<feature type="binding site" evidence="2">
    <location>
        <position position="69"/>
    </location>
    <ligand>
        <name>substrate</name>
    </ligand>
</feature>
<name>A0A1T4WYK1_9BACT</name>
<protein>
    <submittedName>
        <fullName evidence="3">Sugar O-acyltransferase, sialic acid O-acetyltransferase NeuD family</fullName>
    </submittedName>
</protein>
<comment type="similarity">
    <text evidence="1">Belongs to the transferase hexapeptide repeat family.</text>
</comment>
<dbReference type="InterPro" id="IPR050179">
    <property type="entry name" value="Trans_hexapeptide_repeat"/>
</dbReference>
<dbReference type="InterPro" id="IPR020019">
    <property type="entry name" value="AcTrfase_PglD-like"/>
</dbReference>
<evidence type="ECO:0000256" key="2">
    <source>
        <dbReference type="PIRSR" id="PIRSR620019-2"/>
    </source>
</evidence>
<dbReference type="InterPro" id="IPR001451">
    <property type="entry name" value="Hexapep"/>
</dbReference>
<dbReference type="PANTHER" id="PTHR43300:SF7">
    <property type="entry name" value="UDP-N-ACETYLBACILLOSAMINE N-ACETYLTRANSFERASE"/>
    <property type="match status" value="1"/>
</dbReference>
<dbReference type="SUPFAM" id="SSF51161">
    <property type="entry name" value="Trimeric LpxA-like enzymes"/>
    <property type="match status" value="1"/>
</dbReference>
<dbReference type="GO" id="GO:0016746">
    <property type="term" value="F:acyltransferase activity"/>
    <property type="evidence" value="ECO:0007669"/>
    <property type="project" value="UniProtKB-KW"/>
</dbReference>
<dbReference type="OrthoDB" id="9801456at2"/>
<keyword evidence="3" id="KW-0012">Acyltransferase</keyword>
<dbReference type="Pfam" id="PF00132">
    <property type="entry name" value="Hexapep"/>
    <property type="match status" value="2"/>
</dbReference>
<feature type="binding site" evidence="2">
    <location>
        <position position="148"/>
    </location>
    <ligand>
        <name>acetyl-CoA</name>
        <dbReference type="ChEBI" id="CHEBI:57288"/>
    </ligand>
</feature>
<keyword evidence="4" id="KW-1185">Reference proteome</keyword>
<proteinExistence type="inferred from homology"/>
<dbReference type="EMBL" id="FUYA01000012">
    <property type="protein sequence ID" value="SKA82406.1"/>
    <property type="molecule type" value="Genomic_DNA"/>
</dbReference>
<evidence type="ECO:0000313" key="3">
    <source>
        <dbReference type="EMBL" id="SKA82406.1"/>
    </source>
</evidence>
<dbReference type="Gene3D" id="2.160.10.10">
    <property type="entry name" value="Hexapeptide repeat proteins"/>
    <property type="match status" value="1"/>
</dbReference>
<reference evidence="3 4" key="1">
    <citation type="submission" date="2017-02" db="EMBL/GenBank/DDBJ databases">
        <authorList>
            <person name="Peterson S.W."/>
        </authorList>
    </citation>
    <scope>NUCLEOTIDE SEQUENCE [LARGE SCALE GENOMIC DNA]</scope>
    <source>
        <strain evidence="3 4">DSM 18034</strain>
    </source>
</reference>
<dbReference type="InterPro" id="IPR011004">
    <property type="entry name" value="Trimer_LpxA-like_sf"/>
</dbReference>
<organism evidence="3 4">
    <name type="scientific">Desulfobaculum bizertense DSM 18034</name>
    <dbReference type="NCBI Taxonomy" id="1121442"/>
    <lineage>
        <taxon>Bacteria</taxon>
        <taxon>Pseudomonadati</taxon>
        <taxon>Thermodesulfobacteriota</taxon>
        <taxon>Desulfovibrionia</taxon>
        <taxon>Desulfovibrionales</taxon>
        <taxon>Desulfovibrionaceae</taxon>
        <taxon>Desulfobaculum</taxon>
    </lineage>
</organism>
<accession>A0A1T4WYK1</accession>
<dbReference type="CDD" id="cd03360">
    <property type="entry name" value="LbH_AT_putative"/>
    <property type="match status" value="1"/>
</dbReference>
<dbReference type="RefSeq" id="WP_159446016.1">
    <property type="nucleotide sequence ID" value="NZ_FUYA01000012.1"/>
</dbReference>
<dbReference type="PANTHER" id="PTHR43300">
    <property type="entry name" value="ACETYLTRANSFERASE"/>
    <property type="match status" value="1"/>
</dbReference>
<evidence type="ECO:0000256" key="1">
    <source>
        <dbReference type="ARBA" id="ARBA00007274"/>
    </source>
</evidence>
<dbReference type="NCBIfam" id="TIGR03570">
    <property type="entry name" value="NeuD_NnaD"/>
    <property type="match status" value="1"/>
</dbReference>
<dbReference type="Gene3D" id="3.40.50.20">
    <property type="match status" value="1"/>
</dbReference>
<dbReference type="Proteomes" id="UP000189733">
    <property type="component" value="Unassembled WGS sequence"/>
</dbReference>
<evidence type="ECO:0000313" key="4">
    <source>
        <dbReference type="Proteomes" id="UP000189733"/>
    </source>
</evidence>
<keyword evidence="3" id="KW-0808">Transferase</keyword>
<gene>
    <name evidence="3" type="ORF">SAMN02745702_02798</name>
</gene>
<sequence length="210" mass="22119">MNSPLLLVGGGGHCIATLDVLESAGISIAGIIHGPDQPLEYICGYPPLGYDDNIPALRGKYNLALITVGQIKTPTIRKRLYTLLKKNNYDLATVISPCSTISQRTKVGEGTIIMHNVCINRNVTIGDNSIINTGSIVEHGCQIGNHCHISIGSVLCGNVSIGDGAFIGAGSVCREGIHIGENAVIGCGLRILFDIPPHKTIKSNVLSPLT</sequence>